<name>A0AAN9PA24_CROPI</name>
<accession>A0AAN9PA24</accession>
<organism evidence="9 10">
    <name type="scientific">Crotalaria pallida</name>
    <name type="common">Smooth rattlebox</name>
    <name type="synonym">Crotalaria striata</name>
    <dbReference type="NCBI Taxonomy" id="3830"/>
    <lineage>
        <taxon>Eukaryota</taxon>
        <taxon>Viridiplantae</taxon>
        <taxon>Streptophyta</taxon>
        <taxon>Embryophyta</taxon>
        <taxon>Tracheophyta</taxon>
        <taxon>Spermatophyta</taxon>
        <taxon>Magnoliopsida</taxon>
        <taxon>eudicotyledons</taxon>
        <taxon>Gunneridae</taxon>
        <taxon>Pentapetalae</taxon>
        <taxon>rosids</taxon>
        <taxon>fabids</taxon>
        <taxon>Fabales</taxon>
        <taxon>Fabaceae</taxon>
        <taxon>Papilionoideae</taxon>
        <taxon>50 kb inversion clade</taxon>
        <taxon>genistoids sensu lato</taxon>
        <taxon>core genistoids</taxon>
        <taxon>Crotalarieae</taxon>
        <taxon>Crotalaria</taxon>
    </lineage>
</organism>
<sequence>MAAAVLPRHFFKGCRHYWTHGGTLRHIPDDDGIRKNNKCSRTLSSTPTVIVTVTSSSSASSAVQDPTLLAPLAATTIHANPVGVCGNWDFELFRREIKDSKEAGMWYLEWRWYLRAGLEGFGGMRIFEEVGILGLGLVVIGWG</sequence>
<reference evidence="9 10" key="1">
    <citation type="submission" date="2024-01" db="EMBL/GenBank/DDBJ databases">
        <title>The genomes of 5 underutilized Papilionoideae crops provide insights into root nodulation and disease resistanc.</title>
        <authorList>
            <person name="Yuan L."/>
        </authorList>
    </citation>
    <scope>NUCLEOTIDE SEQUENCE [LARGE SCALE GENOMIC DNA]</scope>
    <source>
        <strain evidence="9">ZHUSHIDOU_FW_LH</strain>
        <tissue evidence="9">Leaf</tissue>
    </source>
</reference>
<dbReference type="AlphaFoldDB" id="A0AAN9PA24"/>
<evidence type="ECO:0000256" key="3">
    <source>
        <dbReference type="ARBA" id="ARBA00022833"/>
    </source>
</evidence>
<gene>
    <name evidence="9" type="ORF">RIF29_05980</name>
</gene>
<evidence type="ECO:0000256" key="4">
    <source>
        <dbReference type="ARBA" id="ARBA00023015"/>
    </source>
</evidence>
<evidence type="ECO:0000313" key="10">
    <source>
        <dbReference type="Proteomes" id="UP001372338"/>
    </source>
</evidence>
<evidence type="ECO:0000256" key="7">
    <source>
        <dbReference type="ARBA" id="ARBA00023242"/>
    </source>
</evidence>
<dbReference type="EMBL" id="JAYWIO010000001">
    <property type="protein sequence ID" value="KAK7291093.1"/>
    <property type="molecule type" value="Genomic_DNA"/>
</dbReference>
<feature type="domain" description="Dof-type" evidence="8">
    <location>
        <begin position="7"/>
        <end position="38"/>
    </location>
</feature>
<dbReference type="PANTHER" id="PTHR31992:SF12">
    <property type="entry name" value="DOF ZINC FINGER PROTEIN DOF3.4"/>
    <property type="match status" value="1"/>
</dbReference>
<dbReference type="InterPro" id="IPR045174">
    <property type="entry name" value="Dof"/>
</dbReference>
<evidence type="ECO:0000256" key="6">
    <source>
        <dbReference type="ARBA" id="ARBA00023163"/>
    </source>
</evidence>
<dbReference type="PANTHER" id="PTHR31992">
    <property type="entry name" value="DOF ZINC FINGER PROTEIN DOF1.4-RELATED"/>
    <property type="match status" value="1"/>
</dbReference>
<keyword evidence="10" id="KW-1185">Reference proteome</keyword>
<protein>
    <recommendedName>
        <fullName evidence="8">Dof-type domain-containing protein</fullName>
    </recommendedName>
</protein>
<comment type="caution">
    <text evidence="9">The sequence shown here is derived from an EMBL/GenBank/DDBJ whole genome shotgun (WGS) entry which is preliminary data.</text>
</comment>
<proteinExistence type="predicted"/>
<keyword evidence="3" id="KW-0862">Zinc</keyword>
<dbReference type="Proteomes" id="UP001372338">
    <property type="component" value="Unassembled WGS sequence"/>
</dbReference>
<dbReference type="Pfam" id="PF02701">
    <property type="entry name" value="Zn_ribbon_Dof"/>
    <property type="match status" value="1"/>
</dbReference>
<dbReference type="InterPro" id="IPR003851">
    <property type="entry name" value="Znf_Dof"/>
</dbReference>
<keyword evidence="4" id="KW-0805">Transcription regulation</keyword>
<evidence type="ECO:0000256" key="1">
    <source>
        <dbReference type="ARBA" id="ARBA00022723"/>
    </source>
</evidence>
<keyword evidence="5" id="KW-0238">DNA-binding</keyword>
<evidence type="ECO:0000313" key="9">
    <source>
        <dbReference type="EMBL" id="KAK7291093.1"/>
    </source>
</evidence>
<keyword evidence="2" id="KW-0863">Zinc-finger</keyword>
<keyword evidence="7" id="KW-0539">Nucleus</keyword>
<evidence type="ECO:0000256" key="2">
    <source>
        <dbReference type="ARBA" id="ARBA00022771"/>
    </source>
</evidence>
<evidence type="ECO:0000259" key="8">
    <source>
        <dbReference type="Pfam" id="PF02701"/>
    </source>
</evidence>
<dbReference type="GO" id="GO:0003700">
    <property type="term" value="F:DNA-binding transcription factor activity"/>
    <property type="evidence" value="ECO:0007669"/>
    <property type="project" value="InterPro"/>
</dbReference>
<dbReference type="GO" id="GO:0003677">
    <property type="term" value="F:DNA binding"/>
    <property type="evidence" value="ECO:0007669"/>
    <property type="project" value="UniProtKB-KW"/>
</dbReference>
<evidence type="ECO:0000256" key="5">
    <source>
        <dbReference type="ARBA" id="ARBA00023125"/>
    </source>
</evidence>
<keyword evidence="6" id="KW-0804">Transcription</keyword>
<keyword evidence="1" id="KW-0479">Metal-binding</keyword>
<dbReference type="GO" id="GO:0008270">
    <property type="term" value="F:zinc ion binding"/>
    <property type="evidence" value="ECO:0007669"/>
    <property type="project" value="UniProtKB-KW"/>
</dbReference>